<organism evidence="2 3">
    <name type="scientific">Ideonella alba</name>
    <dbReference type="NCBI Taxonomy" id="2824118"/>
    <lineage>
        <taxon>Bacteria</taxon>
        <taxon>Pseudomonadati</taxon>
        <taxon>Pseudomonadota</taxon>
        <taxon>Betaproteobacteria</taxon>
        <taxon>Burkholderiales</taxon>
        <taxon>Sphaerotilaceae</taxon>
        <taxon>Ideonella</taxon>
    </lineage>
</organism>
<evidence type="ECO:0000313" key="3">
    <source>
        <dbReference type="Proteomes" id="UP000676246"/>
    </source>
</evidence>
<dbReference type="EMBL" id="JAGQDD010000001">
    <property type="protein sequence ID" value="MBQ0929013.1"/>
    <property type="molecule type" value="Genomic_DNA"/>
</dbReference>
<evidence type="ECO:0000256" key="1">
    <source>
        <dbReference type="SAM" id="SignalP"/>
    </source>
</evidence>
<dbReference type="RefSeq" id="WP_210851161.1">
    <property type="nucleotide sequence ID" value="NZ_JAGQDD010000001.1"/>
</dbReference>
<gene>
    <name evidence="2" type="ORF">KAK03_00845</name>
</gene>
<name>A0A941BF43_9BURK</name>
<comment type="caution">
    <text evidence="2">The sequence shown here is derived from an EMBL/GenBank/DDBJ whole genome shotgun (WGS) entry which is preliminary data.</text>
</comment>
<keyword evidence="1" id="KW-0732">Signal</keyword>
<feature type="signal peptide" evidence="1">
    <location>
        <begin position="1"/>
        <end position="22"/>
    </location>
</feature>
<protein>
    <submittedName>
        <fullName evidence="2">Uncharacterized protein</fullName>
    </submittedName>
</protein>
<keyword evidence="3" id="KW-1185">Reference proteome</keyword>
<dbReference type="AlphaFoldDB" id="A0A941BF43"/>
<evidence type="ECO:0000313" key="2">
    <source>
        <dbReference type="EMBL" id="MBQ0929013.1"/>
    </source>
</evidence>
<proteinExistence type="predicted"/>
<dbReference type="Proteomes" id="UP000676246">
    <property type="component" value="Unassembled WGS sequence"/>
</dbReference>
<reference evidence="2 3" key="1">
    <citation type="submission" date="2021-04" db="EMBL/GenBank/DDBJ databases">
        <title>The genome sequence of Ideonella sp. 3Y2.</title>
        <authorList>
            <person name="Liu Y."/>
        </authorList>
    </citation>
    <scope>NUCLEOTIDE SEQUENCE [LARGE SCALE GENOMIC DNA]</scope>
    <source>
        <strain evidence="2 3">3Y2</strain>
    </source>
</reference>
<feature type="chain" id="PRO_5037406138" evidence="1">
    <location>
        <begin position="23"/>
        <end position="251"/>
    </location>
</feature>
<sequence length="251" mass="26088">MAASLTPWLVALGLFTAVASHAHDGRPPVRFQNCTEFVGVAPVDAAAARAAVPAAYTLVADGAGARLVVRVADCQQVRVGAGPARPGRVAQIGLMVVSPDGTGTDPLTSINNYLLSYATNGTALAVVLRSAGIPVSLDEGLTIETLPQGSRQELFAAVAADNARWGLLGQVSTPTLSQPFLANWWYSGRQGRAKMATDIPVIAFDFTSQVRFVSSLGGVMGPLLPSHAGPEFPLSFRGAFDLGTMTVSVSR</sequence>
<accession>A0A941BF43</accession>